<evidence type="ECO:0000259" key="2">
    <source>
        <dbReference type="PROSITE" id="PS50240"/>
    </source>
</evidence>
<feature type="chain" id="PRO_5035944589" description="Peptidase S1 domain-containing protein" evidence="1">
    <location>
        <begin position="23"/>
        <end position="286"/>
    </location>
</feature>
<dbReference type="Proteomes" id="UP000708148">
    <property type="component" value="Unassembled WGS sequence"/>
</dbReference>
<feature type="domain" description="Peptidase S1" evidence="2">
    <location>
        <begin position="41"/>
        <end position="286"/>
    </location>
</feature>
<dbReference type="GO" id="GO:0006508">
    <property type="term" value="P:proteolysis"/>
    <property type="evidence" value="ECO:0007669"/>
    <property type="project" value="InterPro"/>
</dbReference>
<organism evidence="3 4">
    <name type="scientific">Ostreobium quekettii</name>
    <dbReference type="NCBI Taxonomy" id="121088"/>
    <lineage>
        <taxon>Eukaryota</taxon>
        <taxon>Viridiplantae</taxon>
        <taxon>Chlorophyta</taxon>
        <taxon>core chlorophytes</taxon>
        <taxon>Ulvophyceae</taxon>
        <taxon>TCBD clade</taxon>
        <taxon>Bryopsidales</taxon>
        <taxon>Ostreobineae</taxon>
        <taxon>Ostreobiaceae</taxon>
        <taxon>Ostreobium</taxon>
    </lineage>
</organism>
<proteinExistence type="predicted"/>
<dbReference type="Gene3D" id="2.40.10.10">
    <property type="entry name" value="Trypsin-like serine proteases"/>
    <property type="match status" value="1"/>
</dbReference>
<dbReference type="EMBL" id="CAJHUC010003081">
    <property type="protein sequence ID" value="CAD7705314.1"/>
    <property type="molecule type" value="Genomic_DNA"/>
</dbReference>
<keyword evidence="4" id="KW-1185">Reference proteome</keyword>
<reference evidence="3" key="1">
    <citation type="submission" date="2020-12" db="EMBL/GenBank/DDBJ databases">
        <authorList>
            <person name="Iha C."/>
        </authorList>
    </citation>
    <scope>NUCLEOTIDE SEQUENCE</scope>
</reference>
<dbReference type="PROSITE" id="PS50240">
    <property type="entry name" value="TRYPSIN_DOM"/>
    <property type="match status" value="1"/>
</dbReference>
<dbReference type="InterPro" id="IPR001254">
    <property type="entry name" value="Trypsin_dom"/>
</dbReference>
<gene>
    <name evidence="3" type="ORF">OSTQU699_LOCUS10669</name>
</gene>
<dbReference type="Pfam" id="PF00089">
    <property type="entry name" value="Trypsin"/>
    <property type="match status" value="1"/>
</dbReference>
<evidence type="ECO:0000313" key="4">
    <source>
        <dbReference type="Proteomes" id="UP000708148"/>
    </source>
</evidence>
<name>A0A8S1JFP4_9CHLO</name>
<protein>
    <recommendedName>
        <fullName evidence="2">Peptidase S1 domain-containing protein</fullName>
    </recommendedName>
</protein>
<keyword evidence="1" id="KW-0732">Signal</keyword>
<sequence>MAFKSQLGIPLIIFAFVVPTMAHPTDGAGVAPLTGLKQPGIIGEGQFLSAVSDDRDSKWAERPKRRFPYVATITNTNGSGDCAGSFFENRSVVTTASCLQAVGSTPVVHLIMEGEGSGNRAISDGQGLKVADIATHPRWRGSIDAGFDVAVLTLPEEINIELPVLACDTSKNDDQPMLVGLSPTATAVETSPLLTVTDGDFCSSAGGMSFFMHPGGKSATPGSPIIAPDVPPRVGQHPMGSVETGWPRLDAITEVCSWANVSTESGTAVRCTNIADICDWLKEQVP</sequence>
<accession>A0A8S1JFP4</accession>
<dbReference type="InterPro" id="IPR043504">
    <property type="entry name" value="Peptidase_S1_PA_chymotrypsin"/>
</dbReference>
<dbReference type="InterPro" id="IPR009003">
    <property type="entry name" value="Peptidase_S1_PA"/>
</dbReference>
<evidence type="ECO:0000256" key="1">
    <source>
        <dbReference type="SAM" id="SignalP"/>
    </source>
</evidence>
<dbReference type="SUPFAM" id="SSF50494">
    <property type="entry name" value="Trypsin-like serine proteases"/>
    <property type="match status" value="1"/>
</dbReference>
<dbReference type="GO" id="GO:0004252">
    <property type="term" value="F:serine-type endopeptidase activity"/>
    <property type="evidence" value="ECO:0007669"/>
    <property type="project" value="InterPro"/>
</dbReference>
<comment type="caution">
    <text evidence="3">The sequence shown here is derived from an EMBL/GenBank/DDBJ whole genome shotgun (WGS) entry which is preliminary data.</text>
</comment>
<dbReference type="AlphaFoldDB" id="A0A8S1JFP4"/>
<feature type="signal peptide" evidence="1">
    <location>
        <begin position="1"/>
        <end position="22"/>
    </location>
</feature>
<evidence type="ECO:0000313" key="3">
    <source>
        <dbReference type="EMBL" id="CAD7705314.1"/>
    </source>
</evidence>
<dbReference type="OrthoDB" id="6331753at2759"/>